<dbReference type="Proteomes" id="UP001066276">
    <property type="component" value="Chromosome 5"/>
</dbReference>
<gene>
    <name evidence="2" type="ORF">NDU88_005018</name>
</gene>
<proteinExistence type="predicted"/>
<keyword evidence="3" id="KW-1185">Reference proteome</keyword>
<evidence type="ECO:0000313" key="2">
    <source>
        <dbReference type="EMBL" id="KAJ1152241.1"/>
    </source>
</evidence>
<dbReference type="EMBL" id="JANPWB010000009">
    <property type="protein sequence ID" value="KAJ1152241.1"/>
    <property type="molecule type" value="Genomic_DNA"/>
</dbReference>
<dbReference type="InterPro" id="IPR001810">
    <property type="entry name" value="F-box_dom"/>
</dbReference>
<sequence length="529" mass="62633">MNLSEVERRCTQQHEEKQRDARLAHPTAAVEQGLAQPARDCSEGREETLEGCYCSAPSSAGLLLLSDEVLLLVLRMLDPFSLLRAGCTCTVLWRVCSTASLWRKHCMDYFTLPFTGCENYTPQEAFRLLYMWHRLYRTLPYNRQMQDLFFSGAPPSKYWMQWLVLEEMVPLPSIQLPAQEIQDVWGLSEEFLEEKHKVMDETSIECTFKYEWREMYTLTMKYYSSFSDLQRHVLSKLTTESHEELDWLFGQYNRFRFQWLFTYWLFGLSKSCAKQLQRIFLWWKRFNKQKVSSWGKKDCNVQYLASLHHITSDFWNGRLAKGDENLGIQTVENYFSMCKSLSVWILGRNWGRLKQKKVYEDTLEGVYRSLKLELQLSVVDHAQFWQLAKVQMTRVCKLEETAANYVNWRLIDSLPSYRLYMMSGNQTYLDQIRGFLMRKRLVNNWLLKEENAWVRCLLPEDLLLLLEYDTKLCEGQLHGDTLSAHLSRIIWIYLHSNQQLYMEAMKGFVFECAHASYMSQIYESGSITL</sequence>
<evidence type="ECO:0000313" key="3">
    <source>
        <dbReference type="Proteomes" id="UP001066276"/>
    </source>
</evidence>
<dbReference type="Gene3D" id="1.20.1280.50">
    <property type="match status" value="1"/>
</dbReference>
<organism evidence="2 3">
    <name type="scientific">Pleurodeles waltl</name>
    <name type="common">Iberian ribbed newt</name>
    <dbReference type="NCBI Taxonomy" id="8319"/>
    <lineage>
        <taxon>Eukaryota</taxon>
        <taxon>Metazoa</taxon>
        <taxon>Chordata</taxon>
        <taxon>Craniata</taxon>
        <taxon>Vertebrata</taxon>
        <taxon>Euteleostomi</taxon>
        <taxon>Amphibia</taxon>
        <taxon>Batrachia</taxon>
        <taxon>Caudata</taxon>
        <taxon>Salamandroidea</taxon>
        <taxon>Salamandridae</taxon>
        <taxon>Pleurodelinae</taxon>
        <taxon>Pleurodeles</taxon>
    </lineage>
</organism>
<dbReference type="InterPro" id="IPR036047">
    <property type="entry name" value="F-box-like_dom_sf"/>
</dbReference>
<evidence type="ECO:0000259" key="1">
    <source>
        <dbReference type="Pfam" id="PF12937"/>
    </source>
</evidence>
<dbReference type="SUPFAM" id="SSF81383">
    <property type="entry name" value="F-box domain"/>
    <property type="match status" value="1"/>
</dbReference>
<dbReference type="Pfam" id="PF12937">
    <property type="entry name" value="F-box-like"/>
    <property type="match status" value="1"/>
</dbReference>
<dbReference type="AlphaFoldDB" id="A0AAV7RHB0"/>
<comment type="caution">
    <text evidence="2">The sequence shown here is derived from an EMBL/GenBank/DDBJ whole genome shotgun (WGS) entry which is preliminary data.</text>
</comment>
<reference evidence="2" key="1">
    <citation type="journal article" date="2022" name="bioRxiv">
        <title>Sequencing and chromosome-scale assembly of the giantPleurodeles waltlgenome.</title>
        <authorList>
            <person name="Brown T."/>
            <person name="Elewa A."/>
            <person name="Iarovenko S."/>
            <person name="Subramanian E."/>
            <person name="Araus A.J."/>
            <person name="Petzold A."/>
            <person name="Susuki M."/>
            <person name="Suzuki K.-i.T."/>
            <person name="Hayashi T."/>
            <person name="Toyoda A."/>
            <person name="Oliveira C."/>
            <person name="Osipova E."/>
            <person name="Leigh N.D."/>
            <person name="Simon A."/>
            <person name="Yun M.H."/>
        </authorList>
    </citation>
    <scope>NUCLEOTIDE SEQUENCE</scope>
    <source>
        <strain evidence="2">20211129_DDA</strain>
        <tissue evidence="2">Liver</tissue>
    </source>
</reference>
<accession>A0AAV7RHB0</accession>
<feature type="domain" description="F-box" evidence="1">
    <location>
        <begin position="67"/>
        <end position="107"/>
    </location>
</feature>
<name>A0AAV7RHB0_PLEWA</name>
<protein>
    <recommendedName>
        <fullName evidence="1">F-box domain-containing protein</fullName>
    </recommendedName>
</protein>